<dbReference type="GO" id="GO:0005886">
    <property type="term" value="C:plasma membrane"/>
    <property type="evidence" value="ECO:0007669"/>
    <property type="project" value="TreeGrafter"/>
</dbReference>
<proteinExistence type="predicted"/>
<dbReference type="Gene3D" id="1.20.120.520">
    <property type="entry name" value="nmb1532 protein domain like"/>
    <property type="match status" value="1"/>
</dbReference>
<evidence type="ECO:0000259" key="1">
    <source>
        <dbReference type="Pfam" id="PF01814"/>
    </source>
</evidence>
<name>A0A7X0U7A9_9BURK</name>
<accession>A0A7X0U7A9</accession>
<gene>
    <name evidence="2" type="ORF">HNP48_000437</name>
</gene>
<organism evidence="2 3">
    <name type="scientific">Acidovorax soli</name>
    <dbReference type="NCBI Taxonomy" id="592050"/>
    <lineage>
        <taxon>Bacteria</taxon>
        <taxon>Pseudomonadati</taxon>
        <taxon>Pseudomonadota</taxon>
        <taxon>Betaproteobacteria</taxon>
        <taxon>Burkholderiales</taxon>
        <taxon>Comamonadaceae</taxon>
        <taxon>Acidovorax</taxon>
    </lineage>
</organism>
<dbReference type="InterPro" id="IPR012312">
    <property type="entry name" value="Hemerythrin-like"/>
</dbReference>
<dbReference type="PANTHER" id="PTHR39966:SF1">
    <property type="entry name" value="HEMERYTHRIN-LIKE DOMAIN-CONTAINING PROTEIN"/>
    <property type="match status" value="1"/>
</dbReference>
<protein>
    <submittedName>
        <fullName evidence="2">Hemerythrin-like domain-containing protein</fullName>
    </submittedName>
</protein>
<dbReference type="AlphaFoldDB" id="A0A7X0U7A9"/>
<dbReference type="CDD" id="cd12108">
    <property type="entry name" value="Hr-like"/>
    <property type="match status" value="1"/>
</dbReference>
<dbReference type="Proteomes" id="UP000575083">
    <property type="component" value="Unassembled WGS sequence"/>
</dbReference>
<dbReference type="PANTHER" id="PTHR39966">
    <property type="entry name" value="BLL2471 PROTEIN-RELATED"/>
    <property type="match status" value="1"/>
</dbReference>
<comment type="caution">
    <text evidence="2">The sequence shown here is derived from an EMBL/GenBank/DDBJ whole genome shotgun (WGS) entry which is preliminary data.</text>
</comment>
<dbReference type="RefSeq" id="WP_184855200.1">
    <property type="nucleotide sequence ID" value="NZ_JACHLK010000001.1"/>
</dbReference>
<reference evidence="2 3" key="1">
    <citation type="submission" date="2020-08" db="EMBL/GenBank/DDBJ databases">
        <title>Functional genomics of gut bacteria from endangered species of beetles.</title>
        <authorList>
            <person name="Carlos-Shanley C."/>
        </authorList>
    </citation>
    <scope>NUCLEOTIDE SEQUENCE [LARGE SCALE GENOMIC DNA]</scope>
    <source>
        <strain evidence="2 3">S00198</strain>
    </source>
</reference>
<dbReference type="EMBL" id="JACHLK010000001">
    <property type="protein sequence ID" value="MBB6557773.1"/>
    <property type="molecule type" value="Genomic_DNA"/>
</dbReference>
<feature type="domain" description="Hemerythrin-like" evidence="1">
    <location>
        <begin position="6"/>
        <end position="141"/>
    </location>
</feature>
<evidence type="ECO:0000313" key="2">
    <source>
        <dbReference type="EMBL" id="MBB6557773.1"/>
    </source>
</evidence>
<evidence type="ECO:0000313" key="3">
    <source>
        <dbReference type="Proteomes" id="UP000575083"/>
    </source>
</evidence>
<sequence length="192" mass="21548">MPHASLRTIRDEHASLAAVLRSLQLMLDRGPADAPAAFFDVMRAMLFYIDEFPERQHHPKEAQWLFPRVAERAPEAAEAIARLEREHAGGEAAVRELQHLLLAWELLGEVRRGAFEEALHCYVAFYLEHMRIEETVVLPAAHEHLDARDWAAVDAAFASNANPLAQGPARDGAYDRLFTRIVMRAPNPIGLG</sequence>
<dbReference type="Pfam" id="PF01814">
    <property type="entry name" value="Hemerythrin"/>
    <property type="match status" value="1"/>
</dbReference>
<keyword evidence="3" id="KW-1185">Reference proteome</keyword>